<comment type="caution">
    <text evidence="2">The sequence shown here is derived from an EMBL/GenBank/DDBJ whole genome shotgun (WGS) entry which is preliminary data.</text>
</comment>
<dbReference type="RefSeq" id="WP_005673610.1">
    <property type="nucleotide sequence ID" value="NZ_CP146288.1"/>
</dbReference>
<accession>E7RXD1</accession>
<feature type="transmembrane region" description="Helical" evidence="1">
    <location>
        <begin position="31"/>
        <end position="52"/>
    </location>
</feature>
<keyword evidence="3" id="KW-1185">Reference proteome</keyword>
<feature type="transmembrane region" description="Helical" evidence="1">
    <location>
        <begin position="6"/>
        <end position="24"/>
    </location>
</feature>
<dbReference type="EMBL" id="AEQP01000008">
    <property type="protein sequence ID" value="EFV94927.1"/>
    <property type="molecule type" value="Genomic_DNA"/>
</dbReference>
<dbReference type="AlphaFoldDB" id="E7RXD1"/>
<sequence length="98" mass="10884">MTWMDVLNGVGRILVLVGLTAFMTRVPASRLAMWKVFCIVSVCFLFSLWLPQLYGPHAFLARPWITLGVAPALSVLVGAVCTGVIHWLRRRMAAESPE</sequence>
<protein>
    <submittedName>
        <fullName evidence="2">Uncharacterized protein</fullName>
    </submittedName>
</protein>
<keyword evidence="1" id="KW-0812">Transmembrane</keyword>
<organism evidence="2 3">
    <name type="scientific">Lautropia mirabilis ATCC 51599</name>
    <dbReference type="NCBI Taxonomy" id="887898"/>
    <lineage>
        <taxon>Bacteria</taxon>
        <taxon>Pseudomonadati</taxon>
        <taxon>Pseudomonadota</taxon>
        <taxon>Betaproteobacteria</taxon>
        <taxon>Burkholderiales</taxon>
        <taxon>Burkholderiaceae</taxon>
        <taxon>Lautropia</taxon>
    </lineage>
</organism>
<reference evidence="2 3" key="1">
    <citation type="submission" date="2010-12" db="EMBL/GenBank/DDBJ databases">
        <authorList>
            <person name="Muzny D."/>
            <person name="Qin X."/>
            <person name="Deng J."/>
            <person name="Jiang H."/>
            <person name="Liu Y."/>
            <person name="Qu J."/>
            <person name="Song X.-Z."/>
            <person name="Zhang L."/>
            <person name="Thornton R."/>
            <person name="Coyle M."/>
            <person name="Francisco L."/>
            <person name="Jackson L."/>
            <person name="Javaid M."/>
            <person name="Korchina V."/>
            <person name="Kovar C."/>
            <person name="Mata R."/>
            <person name="Mathew T."/>
            <person name="Ngo R."/>
            <person name="Nguyen L."/>
            <person name="Nguyen N."/>
            <person name="Okwuonu G."/>
            <person name="Ongeri F."/>
            <person name="Pham C."/>
            <person name="Simmons D."/>
            <person name="Wilczek-Boney K."/>
            <person name="Hale W."/>
            <person name="Jakkamsetti A."/>
            <person name="Pham P."/>
            <person name="Ruth R."/>
            <person name="San Lucas F."/>
            <person name="Warren J."/>
            <person name="Zhang J."/>
            <person name="Zhao Z."/>
            <person name="Zhou C."/>
            <person name="Zhu D."/>
            <person name="Lee S."/>
            <person name="Bess C."/>
            <person name="Blankenburg K."/>
            <person name="Forbes L."/>
            <person name="Fu Q."/>
            <person name="Gubbala S."/>
            <person name="Hirani K."/>
            <person name="Jayaseelan J.C."/>
            <person name="Lara F."/>
            <person name="Munidasa M."/>
            <person name="Palculict T."/>
            <person name="Patil S."/>
            <person name="Pu L.-L."/>
            <person name="Saada N."/>
            <person name="Tang L."/>
            <person name="Weissenberger G."/>
            <person name="Zhu Y."/>
            <person name="Hemphill L."/>
            <person name="Shang Y."/>
            <person name="Youmans B."/>
            <person name="Ayvaz T."/>
            <person name="Ross M."/>
            <person name="Santibanez J."/>
            <person name="Aqrawi P."/>
            <person name="Gross S."/>
            <person name="Joshi V."/>
            <person name="Fowler G."/>
            <person name="Nazareth L."/>
            <person name="Reid J."/>
            <person name="Worley K."/>
            <person name="Petrosino J."/>
            <person name="Highlander S."/>
            <person name="Gibbs R."/>
        </authorList>
    </citation>
    <scope>NUCLEOTIDE SEQUENCE [LARGE SCALE GENOMIC DNA]</scope>
    <source>
        <strain evidence="2 3">ATCC 51599</strain>
    </source>
</reference>
<name>E7RXD1_9BURK</name>
<evidence type="ECO:0000313" key="3">
    <source>
        <dbReference type="Proteomes" id="UP000011021"/>
    </source>
</evidence>
<evidence type="ECO:0000256" key="1">
    <source>
        <dbReference type="SAM" id="Phobius"/>
    </source>
</evidence>
<dbReference type="STRING" id="887898.HMPREF0551_1344"/>
<keyword evidence="1" id="KW-0472">Membrane</keyword>
<evidence type="ECO:0000313" key="2">
    <source>
        <dbReference type="EMBL" id="EFV94927.1"/>
    </source>
</evidence>
<dbReference type="Proteomes" id="UP000011021">
    <property type="component" value="Unassembled WGS sequence"/>
</dbReference>
<dbReference type="HOGENOM" id="CLU_2330258_0_0_4"/>
<feature type="transmembrane region" description="Helical" evidence="1">
    <location>
        <begin position="64"/>
        <end position="88"/>
    </location>
</feature>
<proteinExistence type="predicted"/>
<keyword evidence="1" id="KW-1133">Transmembrane helix</keyword>
<gene>
    <name evidence="2" type="ORF">HMPREF0551_1344</name>
</gene>